<dbReference type="InterPro" id="IPR056423">
    <property type="entry name" value="BACK_BPM_SPOP"/>
</dbReference>
<reference evidence="4" key="2">
    <citation type="submission" date="2018-10" db="UniProtKB">
        <authorList>
            <consortium name="EnsemblPlants"/>
        </authorList>
    </citation>
    <scope>IDENTIFICATION</scope>
</reference>
<dbReference type="InterPro" id="IPR045005">
    <property type="entry name" value="BPM1-6"/>
</dbReference>
<dbReference type="PANTHER" id="PTHR26379">
    <property type="entry name" value="BTB/POZ AND MATH DOMAIN-CONTAINING PROTEIN 1"/>
    <property type="match status" value="1"/>
</dbReference>
<dbReference type="Pfam" id="PF24570">
    <property type="entry name" value="BACK_BPM_SPOP"/>
    <property type="match status" value="1"/>
</dbReference>
<reference evidence="4" key="1">
    <citation type="submission" date="2018-08" db="EMBL/GenBank/DDBJ databases">
        <authorList>
            <person name="Rossello M."/>
        </authorList>
    </citation>
    <scope>NUCLEOTIDE SEQUENCE [LARGE SCALE GENOMIC DNA]</scope>
    <source>
        <strain evidence="4">cv. Chinese Spring</strain>
    </source>
</reference>
<dbReference type="OrthoDB" id="1878800at2759"/>
<dbReference type="Gene3D" id="3.30.710.10">
    <property type="entry name" value="Potassium Channel Kv1.1, Chain A"/>
    <property type="match status" value="1"/>
</dbReference>
<dbReference type="PANTHER" id="PTHR26379:SF523">
    <property type="entry name" value="BTB DOMAIN-CONTAINING PROTEIN"/>
    <property type="match status" value="1"/>
</dbReference>
<proteinExistence type="inferred from homology"/>
<dbReference type="STRING" id="4565.A0A3B6CFN6"/>
<evidence type="ECO:0000256" key="2">
    <source>
        <dbReference type="ARBA" id="ARBA00010846"/>
    </source>
</evidence>
<comment type="similarity">
    <text evidence="2">Belongs to the Tdpoz family.</text>
</comment>
<keyword evidence="5" id="KW-1185">Reference proteome</keyword>
<dbReference type="InterPro" id="IPR011333">
    <property type="entry name" value="SKP1/BTB/POZ_sf"/>
</dbReference>
<sequence length="176" mass="19860">MRESLERMLKNGEGADVTFNVRHQLFNAHRCVLAAELFGPMKESKTEHIKVDDMEPQVFEALLHFMYTDAMPDDDEDEGKIVRLQHLLVAADRYGVDRLKILCEDKLHEGIDVDMVATTLLLAEQHHCKDLKEACIQFISSPRDKLSAAMATDGFKQLVASCPLLMEDILKGVSCT</sequence>
<dbReference type="PROSITE" id="PS50097">
    <property type="entry name" value="BTB"/>
    <property type="match status" value="1"/>
</dbReference>
<dbReference type="SMART" id="SM00225">
    <property type="entry name" value="BTB"/>
    <property type="match status" value="1"/>
</dbReference>
<dbReference type="AlphaFoldDB" id="A0A3B6CFN6"/>
<dbReference type="InterPro" id="IPR000210">
    <property type="entry name" value="BTB/POZ_dom"/>
</dbReference>
<dbReference type="Gene3D" id="1.25.40.420">
    <property type="match status" value="1"/>
</dbReference>
<feature type="domain" description="BTB" evidence="3">
    <location>
        <begin position="15"/>
        <end position="75"/>
    </location>
</feature>
<accession>A0A3B6CFN6</accession>
<evidence type="ECO:0000259" key="3">
    <source>
        <dbReference type="PROSITE" id="PS50097"/>
    </source>
</evidence>
<name>A0A3B6CFN6_WHEAT</name>
<dbReference type="Gramene" id="TraesCS2B03G1242900.1">
    <property type="protein sequence ID" value="TraesCS2B03G1242900.1.CDS"/>
    <property type="gene ID" value="TraesCS2B03G1242900"/>
</dbReference>
<protein>
    <recommendedName>
        <fullName evidence="3">BTB domain-containing protein</fullName>
    </recommendedName>
</protein>
<evidence type="ECO:0000313" key="4">
    <source>
        <dbReference type="EnsemblPlants" id="TraesCS2B02G493800.1"/>
    </source>
</evidence>
<dbReference type="OMA" id="TFNVRHQ"/>
<dbReference type="Proteomes" id="UP000019116">
    <property type="component" value="Chromosome 2B"/>
</dbReference>
<dbReference type="GO" id="GO:0016567">
    <property type="term" value="P:protein ubiquitination"/>
    <property type="evidence" value="ECO:0007669"/>
    <property type="project" value="InterPro"/>
</dbReference>
<dbReference type="SUPFAM" id="SSF54695">
    <property type="entry name" value="POZ domain"/>
    <property type="match status" value="1"/>
</dbReference>
<evidence type="ECO:0000256" key="1">
    <source>
        <dbReference type="ARBA" id="ARBA00004906"/>
    </source>
</evidence>
<evidence type="ECO:0000313" key="5">
    <source>
        <dbReference type="Proteomes" id="UP000019116"/>
    </source>
</evidence>
<dbReference type="Gramene" id="TraesCS2B02G493800.1">
    <property type="protein sequence ID" value="TraesCS2B02G493800.1"/>
    <property type="gene ID" value="TraesCS2B02G493800"/>
</dbReference>
<dbReference type="SMR" id="A0A3B6CFN6"/>
<organism evidence="4">
    <name type="scientific">Triticum aestivum</name>
    <name type="common">Wheat</name>
    <dbReference type="NCBI Taxonomy" id="4565"/>
    <lineage>
        <taxon>Eukaryota</taxon>
        <taxon>Viridiplantae</taxon>
        <taxon>Streptophyta</taxon>
        <taxon>Embryophyta</taxon>
        <taxon>Tracheophyta</taxon>
        <taxon>Spermatophyta</taxon>
        <taxon>Magnoliopsida</taxon>
        <taxon>Liliopsida</taxon>
        <taxon>Poales</taxon>
        <taxon>Poaceae</taxon>
        <taxon>BOP clade</taxon>
        <taxon>Pooideae</taxon>
        <taxon>Triticodae</taxon>
        <taxon>Triticeae</taxon>
        <taxon>Triticinae</taxon>
        <taxon>Triticum</taxon>
    </lineage>
</organism>
<dbReference type="EnsemblPlants" id="TraesCS2B02G493800.1">
    <property type="protein sequence ID" value="TraesCS2B02G493800.1"/>
    <property type="gene ID" value="TraesCS2B02G493800"/>
</dbReference>
<dbReference type="Pfam" id="PF00651">
    <property type="entry name" value="BTB"/>
    <property type="match status" value="1"/>
</dbReference>
<comment type="pathway">
    <text evidence="1">Protein modification; protein ubiquitination.</text>
</comment>